<reference evidence="2" key="2">
    <citation type="submission" date="2018-05" db="EMBL/GenBank/DDBJ databases">
        <title>OgluRS3 (Oryza glumaepatula Reference Sequence Version 3).</title>
        <authorList>
            <person name="Zhang J."/>
            <person name="Kudrna D."/>
            <person name="Lee S."/>
            <person name="Talag J."/>
            <person name="Welchert J."/>
            <person name="Wing R.A."/>
        </authorList>
    </citation>
    <scope>NUCLEOTIDE SEQUENCE [LARGE SCALE GENOMIC DNA]</scope>
</reference>
<feature type="region of interest" description="Disordered" evidence="1">
    <location>
        <begin position="51"/>
        <end position="71"/>
    </location>
</feature>
<organism evidence="2">
    <name type="scientific">Oryza glumipatula</name>
    <dbReference type="NCBI Taxonomy" id="40148"/>
    <lineage>
        <taxon>Eukaryota</taxon>
        <taxon>Viridiplantae</taxon>
        <taxon>Streptophyta</taxon>
        <taxon>Embryophyta</taxon>
        <taxon>Tracheophyta</taxon>
        <taxon>Spermatophyta</taxon>
        <taxon>Magnoliopsida</taxon>
        <taxon>Liliopsida</taxon>
        <taxon>Poales</taxon>
        <taxon>Poaceae</taxon>
        <taxon>BOP clade</taxon>
        <taxon>Oryzoideae</taxon>
        <taxon>Oryzeae</taxon>
        <taxon>Oryzinae</taxon>
        <taxon>Oryza</taxon>
    </lineage>
</organism>
<name>A0A0D9Z7V6_9ORYZ</name>
<accession>A0A0D9Z7V6</accession>
<protein>
    <submittedName>
        <fullName evidence="2">Uncharacterized protein</fullName>
    </submittedName>
</protein>
<sequence>MARGRPANQIEEVLEEVVPVETVVEELRANLEEFQRKVAEDNKLFQEQIQNQATQAQLPRARSWGHFKDTR</sequence>
<dbReference type="AlphaFoldDB" id="A0A0D9Z7V6"/>
<dbReference type="Proteomes" id="UP000026961">
    <property type="component" value="Chromosome 3"/>
</dbReference>
<dbReference type="Gramene" id="OGLUM03G19280.1">
    <property type="protein sequence ID" value="OGLUM03G19280.1"/>
    <property type="gene ID" value="OGLUM03G19280"/>
</dbReference>
<evidence type="ECO:0000313" key="2">
    <source>
        <dbReference type="EnsemblPlants" id="OGLUM03G19280.1"/>
    </source>
</evidence>
<dbReference type="HOGENOM" id="CLU_2744122_0_0_1"/>
<evidence type="ECO:0000313" key="3">
    <source>
        <dbReference type="Proteomes" id="UP000026961"/>
    </source>
</evidence>
<reference evidence="2" key="1">
    <citation type="submission" date="2015-04" db="UniProtKB">
        <authorList>
            <consortium name="EnsemblPlants"/>
        </authorList>
    </citation>
    <scope>IDENTIFICATION</scope>
</reference>
<dbReference type="EnsemblPlants" id="OGLUM03G19280.1">
    <property type="protein sequence ID" value="OGLUM03G19280.1"/>
    <property type="gene ID" value="OGLUM03G19280"/>
</dbReference>
<keyword evidence="3" id="KW-1185">Reference proteome</keyword>
<proteinExistence type="predicted"/>
<evidence type="ECO:0000256" key="1">
    <source>
        <dbReference type="SAM" id="MobiDB-lite"/>
    </source>
</evidence>